<dbReference type="AlphaFoldDB" id="A0A218YY81"/>
<feature type="transmembrane region" description="Helical" evidence="8">
    <location>
        <begin position="450"/>
        <end position="476"/>
    </location>
</feature>
<evidence type="ECO:0000256" key="2">
    <source>
        <dbReference type="ARBA" id="ARBA00022448"/>
    </source>
</evidence>
<feature type="transmembrane region" description="Helical" evidence="8">
    <location>
        <begin position="156"/>
        <end position="178"/>
    </location>
</feature>
<evidence type="ECO:0000256" key="1">
    <source>
        <dbReference type="ARBA" id="ARBA00004141"/>
    </source>
</evidence>
<keyword evidence="3 8" id="KW-0812">Transmembrane</keyword>
<evidence type="ECO:0000313" key="11">
    <source>
        <dbReference type="Proteomes" id="UP000242519"/>
    </source>
</evidence>
<feature type="transmembrane region" description="Helical" evidence="8">
    <location>
        <begin position="278"/>
        <end position="299"/>
    </location>
</feature>
<keyword evidence="4" id="KW-0029">Amino-acid transport</keyword>
<keyword evidence="2" id="KW-0813">Transport</keyword>
<dbReference type="Pfam" id="PF00324">
    <property type="entry name" value="AA_permease"/>
    <property type="match status" value="1"/>
</dbReference>
<feature type="compositionally biased region" description="Basic and acidic residues" evidence="7">
    <location>
        <begin position="646"/>
        <end position="658"/>
    </location>
</feature>
<dbReference type="EMBL" id="MZNU01000307">
    <property type="protein sequence ID" value="OWP00789.1"/>
    <property type="molecule type" value="Genomic_DNA"/>
</dbReference>
<organism evidence="10 11">
    <name type="scientific">Diplocarpon coronariae</name>
    <dbReference type="NCBI Taxonomy" id="2795749"/>
    <lineage>
        <taxon>Eukaryota</taxon>
        <taxon>Fungi</taxon>
        <taxon>Dikarya</taxon>
        <taxon>Ascomycota</taxon>
        <taxon>Pezizomycotina</taxon>
        <taxon>Leotiomycetes</taxon>
        <taxon>Helotiales</taxon>
        <taxon>Drepanopezizaceae</taxon>
        <taxon>Diplocarpon</taxon>
    </lineage>
</organism>
<sequence length="776" mass="85061">MADIKTSPATYSPPQKDVPAYDVAESDVGNIAVAKPDGLHRNLSGRQIQMITIGGSIGTALFVSIGSGLVQGGPGSLLIAFALYSCWLALVNNCMAEMAVFMPVSGGFVRMGSKWVDEAFGFMLGWNFFLYEAVLIPWEISALNLVLTFWRDDIPLAAVCAGCIVLYGIINLFAVKWYGESEFWLSGGKLVLIIMLFCFTFVTMVGGNPAHDAYGFRYWREPGAFAEYVTTGTLGRFEGFLAALWKAAFTIVGPEYIAMMAGEASHPRKNLRRAFKTIYLRFGIFFIGGALACGIVIPYNDQKLINALGDSQASGTAAASPYVIAMQNLGIGVLPHITNALLVTSIFSAGNSYVYCASRTLYSLSLDGHAPKFLRKCTKKGVPIWCFCLTMIFPFLSFLAVGSSSGQVITWLANLTEASQIIDYICMCWIYLYFYRALKAQGFDRQDLPYIGWAQPYCAWVGLGTMVFTVSCYGYATFLPGWWDVGTFFSYYTMVFLCPVLYVGWKVYWKTKAAKPQEADLIWERPAIDHYEANVLEKHVGFWEEIKMMGWPKRKNQAHTEQPAPTEIIDMNGCEEPRSRGTRLSMTPRSGLHHSTPSKEIVGEQADGDLPKPPSLGPPGAIDAAAAAAVGVPTQRKTRAAALTRSPERHLPRPDHARSRSPTASGKPVDGHDIEHQGAAYPTEDLAQATGRRGDFISDTVTDPLSALPFVKRGGMVLSLRTVPSGTGFPNVYLAMPTRMESAFTAIDCFDTSWCTVRRALDPALQGEGNTDDLDV</sequence>
<dbReference type="GO" id="GO:0015171">
    <property type="term" value="F:amino acid transmembrane transporter activity"/>
    <property type="evidence" value="ECO:0007669"/>
    <property type="project" value="TreeGrafter"/>
</dbReference>
<dbReference type="Proteomes" id="UP000242519">
    <property type="component" value="Unassembled WGS sequence"/>
</dbReference>
<evidence type="ECO:0000256" key="6">
    <source>
        <dbReference type="ARBA" id="ARBA00023136"/>
    </source>
</evidence>
<dbReference type="InterPro" id="IPR050524">
    <property type="entry name" value="APC_YAT"/>
</dbReference>
<evidence type="ECO:0000256" key="8">
    <source>
        <dbReference type="SAM" id="Phobius"/>
    </source>
</evidence>
<dbReference type="FunFam" id="1.20.1740.10:FF:000006">
    <property type="entry name" value="General amino acid permease"/>
    <property type="match status" value="1"/>
</dbReference>
<evidence type="ECO:0000256" key="3">
    <source>
        <dbReference type="ARBA" id="ARBA00022692"/>
    </source>
</evidence>
<feature type="region of interest" description="Disordered" evidence="7">
    <location>
        <begin position="554"/>
        <end position="675"/>
    </location>
</feature>
<feature type="transmembrane region" description="Helical" evidence="8">
    <location>
        <begin position="190"/>
        <end position="210"/>
    </location>
</feature>
<gene>
    <name evidence="10" type="ORF">B2J93_6339</name>
</gene>
<keyword evidence="11" id="KW-1185">Reference proteome</keyword>
<dbReference type="PANTHER" id="PTHR43341:SF6">
    <property type="entry name" value="AMINO ACID TRANSPORTER (EUROFUNG)"/>
    <property type="match status" value="1"/>
</dbReference>
<feature type="transmembrane region" description="Helical" evidence="8">
    <location>
        <begin position="50"/>
        <end position="70"/>
    </location>
</feature>
<dbReference type="OrthoDB" id="10062876at2759"/>
<keyword evidence="6 8" id="KW-0472">Membrane</keyword>
<dbReference type="InParanoid" id="A0A218YY81"/>
<dbReference type="InterPro" id="IPR004841">
    <property type="entry name" value="AA-permease/SLC12A_dom"/>
</dbReference>
<protein>
    <submittedName>
        <fullName evidence="10">Amino acid transporter</fullName>
    </submittedName>
</protein>
<feature type="transmembrane region" description="Helical" evidence="8">
    <location>
        <begin position="421"/>
        <end position="438"/>
    </location>
</feature>
<feature type="domain" description="Amino acid permease/ SLC12A" evidence="9">
    <location>
        <begin position="48"/>
        <end position="515"/>
    </location>
</feature>
<evidence type="ECO:0000256" key="7">
    <source>
        <dbReference type="SAM" id="MobiDB-lite"/>
    </source>
</evidence>
<evidence type="ECO:0000313" key="10">
    <source>
        <dbReference type="EMBL" id="OWP00789.1"/>
    </source>
</evidence>
<dbReference type="STRING" id="503106.A0A218YY81"/>
<feature type="transmembrane region" description="Helical" evidence="8">
    <location>
        <begin position="336"/>
        <end position="356"/>
    </location>
</feature>
<evidence type="ECO:0000259" key="9">
    <source>
        <dbReference type="Pfam" id="PF00324"/>
    </source>
</evidence>
<feature type="transmembrane region" description="Helical" evidence="8">
    <location>
        <begin position="488"/>
        <end position="505"/>
    </location>
</feature>
<comment type="subcellular location">
    <subcellularLocation>
        <location evidence="1">Membrane</location>
        <topology evidence="1">Multi-pass membrane protein</topology>
    </subcellularLocation>
</comment>
<feature type="transmembrane region" description="Helical" evidence="8">
    <location>
        <begin position="382"/>
        <end position="401"/>
    </location>
</feature>
<keyword evidence="5 8" id="KW-1133">Transmembrane helix</keyword>
<comment type="caution">
    <text evidence="10">The sequence shown here is derived from an EMBL/GenBank/DDBJ whole genome shotgun (WGS) entry which is preliminary data.</text>
</comment>
<dbReference type="GO" id="GO:0016020">
    <property type="term" value="C:membrane"/>
    <property type="evidence" value="ECO:0007669"/>
    <property type="project" value="UniProtKB-SubCell"/>
</dbReference>
<proteinExistence type="predicted"/>
<feature type="transmembrane region" description="Helical" evidence="8">
    <location>
        <begin position="115"/>
        <end position="136"/>
    </location>
</feature>
<reference evidence="10 11" key="1">
    <citation type="submission" date="2017-04" db="EMBL/GenBank/DDBJ databases">
        <title>Draft genome sequence of Marssonina coronaria NL1: causal agent of apple blotch.</title>
        <authorList>
            <person name="Cheng Q."/>
        </authorList>
    </citation>
    <scope>NUCLEOTIDE SEQUENCE [LARGE SCALE GENOMIC DNA]</scope>
    <source>
        <strain evidence="10 11">NL1</strain>
    </source>
</reference>
<feature type="transmembrane region" description="Helical" evidence="8">
    <location>
        <begin position="76"/>
        <end position="95"/>
    </location>
</feature>
<dbReference type="Gene3D" id="1.20.1740.10">
    <property type="entry name" value="Amino acid/polyamine transporter I"/>
    <property type="match status" value="1"/>
</dbReference>
<name>A0A218YY81_9HELO</name>
<evidence type="ECO:0000256" key="4">
    <source>
        <dbReference type="ARBA" id="ARBA00022970"/>
    </source>
</evidence>
<evidence type="ECO:0000256" key="5">
    <source>
        <dbReference type="ARBA" id="ARBA00022989"/>
    </source>
</evidence>
<accession>A0A218YY81</accession>
<dbReference type="PANTHER" id="PTHR43341">
    <property type="entry name" value="AMINO ACID PERMEASE"/>
    <property type="match status" value="1"/>
</dbReference>